<keyword evidence="3" id="KW-1185">Reference proteome</keyword>
<keyword evidence="1" id="KW-0732">Signal</keyword>
<gene>
    <name evidence="2" type="ORF">SAMN04488564_112202</name>
</gene>
<dbReference type="AlphaFoldDB" id="A0A1I6FDN7"/>
<name>A0A1I6FDN7_9PSEU</name>
<organism evidence="2 3">
    <name type="scientific">Lentzea waywayandensis</name>
    <dbReference type="NCBI Taxonomy" id="84724"/>
    <lineage>
        <taxon>Bacteria</taxon>
        <taxon>Bacillati</taxon>
        <taxon>Actinomycetota</taxon>
        <taxon>Actinomycetes</taxon>
        <taxon>Pseudonocardiales</taxon>
        <taxon>Pseudonocardiaceae</taxon>
        <taxon>Lentzea</taxon>
    </lineage>
</organism>
<dbReference type="EMBL" id="FOYL01000012">
    <property type="protein sequence ID" value="SFR28091.1"/>
    <property type="molecule type" value="Genomic_DNA"/>
</dbReference>
<proteinExistence type="predicted"/>
<evidence type="ECO:0000313" key="3">
    <source>
        <dbReference type="Proteomes" id="UP000198583"/>
    </source>
</evidence>
<feature type="signal peptide" evidence="1">
    <location>
        <begin position="1"/>
        <end position="26"/>
    </location>
</feature>
<dbReference type="STRING" id="84724.SAMN04488564_112202"/>
<dbReference type="OrthoDB" id="10017219at2"/>
<dbReference type="RefSeq" id="WP_143138946.1">
    <property type="nucleotide sequence ID" value="NZ_FOYL01000012.1"/>
</dbReference>
<evidence type="ECO:0000313" key="2">
    <source>
        <dbReference type="EMBL" id="SFR28091.1"/>
    </source>
</evidence>
<dbReference type="Proteomes" id="UP000198583">
    <property type="component" value="Unassembled WGS sequence"/>
</dbReference>
<protein>
    <recommendedName>
        <fullName evidence="4">Secreted protein</fullName>
    </recommendedName>
</protein>
<evidence type="ECO:0000256" key="1">
    <source>
        <dbReference type="SAM" id="SignalP"/>
    </source>
</evidence>
<sequence length="250" mass="26762">MLRNPTAIAVSLGALLATLVMPTATAAATSKNSFTYGCTLTLEVCEEAGAKAGTDPAAVARYLDAAAKRKSEIEASFVPSSGYRTHDGRNGRFYGWKLTKSVYLKLPYFRCRQVGGQPANCVNQGDLGVQASFNFNGHQARDIRTVMTNLTPLSLQVRHAITCLPGGAGCSGPISSPISPMPPSVPNVEEGTTFYLPDAGTYQLAFAWEVIDPGWSNSRATTQNFGSIRFDCEQLGPPTDPGQCYFHMPV</sequence>
<reference evidence="3" key="1">
    <citation type="submission" date="2016-10" db="EMBL/GenBank/DDBJ databases">
        <authorList>
            <person name="Varghese N."/>
            <person name="Submissions S."/>
        </authorList>
    </citation>
    <scope>NUCLEOTIDE SEQUENCE [LARGE SCALE GENOMIC DNA]</scope>
    <source>
        <strain evidence="3">DSM 44232</strain>
    </source>
</reference>
<evidence type="ECO:0008006" key="4">
    <source>
        <dbReference type="Google" id="ProtNLM"/>
    </source>
</evidence>
<feature type="chain" id="PRO_5011716939" description="Secreted protein" evidence="1">
    <location>
        <begin position="27"/>
        <end position="250"/>
    </location>
</feature>
<accession>A0A1I6FDN7</accession>